<dbReference type="GO" id="GO:0008270">
    <property type="term" value="F:zinc ion binding"/>
    <property type="evidence" value="ECO:0007669"/>
    <property type="project" value="UniProtKB-KW"/>
</dbReference>
<dbReference type="InterPro" id="IPR036236">
    <property type="entry name" value="Znf_C2H2_sf"/>
</dbReference>
<name>A0A6A6Q1C8_9PEZI</name>
<dbReference type="AlphaFoldDB" id="A0A6A6Q1C8"/>
<dbReference type="Proteomes" id="UP000799767">
    <property type="component" value="Unassembled WGS sequence"/>
</dbReference>
<dbReference type="InterPro" id="IPR013087">
    <property type="entry name" value="Znf_C2H2_type"/>
</dbReference>
<dbReference type="OrthoDB" id="4748970at2759"/>
<protein>
    <recommendedName>
        <fullName evidence="3">C2H2-type domain-containing protein</fullName>
    </recommendedName>
</protein>
<keyword evidence="1" id="KW-0862">Zinc</keyword>
<dbReference type="PROSITE" id="PS50157">
    <property type="entry name" value="ZINC_FINGER_C2H2_2"/>
    <property type="match status" value="2"/>
</dbReference>
<feature type="domain" description="C2H2-type" evidence="3">
    <location>
        <begin position="30"/>
        <end position="60"/>
    </location>
</feature>
<sequence>MELQGSANAAPASTIPTTQTNKKKHRPYAYPCPYPQCARSFTCPHNVEQHIAEKHRLEREHKCYLCVAAFPRPWGLNRHLKKVHGIDRHTVAGKGKGSRVGKTRRGKGASLGETAEGDDEVDAEEGAVSGGIENATALGGPMLGLQGSDEVEFMATLGETVSVAPTPAHLTETEVYTAPNDEHAYAGNSDSTYAPGLDNAAGEDEHALRSAIEGFLNSPTGTVAGDNLGIVMMEDAEKILAML</sequence>
<dbReference type="GeneID" id="54477555"/>
<feature type="region of interest" description="Disordered" evidence="2">
    <location>
        <begin position="89"/>
        <end position="125"/>
    </location>
</feature>
<accession>A0A6A6Q1C8</accession>
<evidence type="ECO:0000256" key="1">
    <source>
        <dbReference type="PROSITE-ProRule" id="PRU00042"/>
    </source>
</evidence>
<keyword evidence="1" id="KW-0863">Zinc-finger</keyword>
<dbReference type="SMART" id="SM00355">
    <property type="entry name" value="ZnF_C2H2"/>
    <property type="match status" value="2"/>
</dbReference>
<reference evidence="4" key="1">
    <citation type="journal article" date="2020" name="Stud. Mycol.">
        <title>101 Dothideomycetes genomes: a test case for predicting lifestyles and emergence of pathogens.</title>
        <authorList>
            <person name="Haridas S."/>
            <person name="Albert R."/>
            <person name="Binder M."/>
            <person name="Bloem J."/>
            <person name="Labutti K."/>
            <person name="Salamov A."/>
            <person name="Andreopoulos B."/>
            <person name="Baker S."/>
            <person name="Barry K."/>
            <person name="Bills G."/>
            <person name="Bluhm B."/>
            <person name="Cannon C."/>
            <person name="Castanera R."/>
            <person name="Culley D."/>
            <person name="Daum C."/>
            <person name="Ezra D."/>
            <person name="Gonzalez J."/>
            <person name="Henrissat B."/>
            <person name="Kuo A."/>
            <person name="Liang C."/>
            <person name="Lipzen A."/>
            <person name="Lutzoni F."/>
            <person name="Magnuson J."/>
            <person name="Mondo S."/>
            <person name="Nolan M."/>
            <person name="Ohm R."/>
            <person name="Pangilinan J."/>
            <person name="Park H.-J."/>
            <person name="Ramirez L."/>
            <person name="Alfaro M."/>
            <person name="Sun H."/>
            <person name="Tritt A."/>
            <person name="Yoshinaga Y."/>
            <person name="Zwiers L.-H."/>
            <person name="Turgeon B."/>
            <person name="Goodwin S."/>
            <person name="Spatafora J."/>
            <person name="Crous P."/>
            <person name="Grigoriev I."/>
        </authorList>
    </citation>
    <scope>NUCLEOTIDE SEQUENCE</scope>
    <source>
        <strain evidence="4">CBS 113389</strain>
    </source>
</reference>
<evidence type="ECO:0000259" key="3">
    <source>
        <dbReference type="PROSITE" id="PS50157"/>
    </source>
</evidence>
<proteinExistence type="predicted"/>
<evidence type="ECO:0000313" key="4">
    <source>
        <dbReference type="EMBL" id="KAF2486278.1"/>
    </source>
</evidence>
<dbReference type="SUPFAM" id="SSF57667">
    <property type="entry name" value="beta-beta-alpha zinc fingers"/>
    <property type="match status" value="1"/>
</dbReference>
<keyword evidence="1" id="KW-0479">Metal-binding</keyword>
<gene>
    <name evidence="4" type="ORF">BDY17DRAFT_321087</name>
</gene>
<organism evidence="4 5">
    <name type="scientific">Neohortaea acidophila</name>
    <dbReference type="NCBI Taxonomy" id="245834"/>
    <lineage>
        <taxon>Eukaryota</taxon>
        <taxon>Fungi</taxon>
        <taxon>Dikarya</taxon>
        <taxon>Ascomycota</taxon>
        <taxon>Pezizomycotina</taxon>
        <taxon>Dothideomycetes</taxon>
        <taxon>Dothideomycetidae</taxon>
        <taxon>Mycosphaerellales</taxon>
        <taxon>Teratosphaeriaceae</taxon>
        <taxon>Neohortaea</taxon>
    </lineage>
</organism>
<dbReference type="PROSITE" id="PS00028">
    <property type="entry name" value="ZINC_FINGER_C2H2_1"/>
    <property type="match status" value="2"/>
</dbReference>
<feature type="compositionally biased region" description="Basic residues" evidence="2">
    <location>
        <begin position="96"/>
        <end position="107"/>
    </location>
</feature>
<feature type="domain" description="C2H2-type" evidence="3">
    <location>
        <begin position="61"/>
        <end position="89"/>
    </location>
</feature>
<feature type="compositionally biased region" description="Acidic residues" evidence="2">
    <location>
        <begin position="115"/>
        <end position="125"/>
    </location>
</feature>
<dbReference type="EMBL" id="MU001632">
    <property type="protein sequence ID" value="KAF2486278.1"/>
    <property type="molecule type" value="Genomic_DNA"/>
</dbReference>
<feature type="region of interest" description="Disordered" evidence="2">
    <location>
        <begin position="1"/>
        <end position="26"/>
    </location>
</feature>
<dbReference type="RefSeq" id="XP_033592847.1">
    <property type="nucleotide sequence ID" value="XM_033736553.1"/>
</dbReference>
<dbReference type="Gene3D" id="3.30.160.60">
    <property type="entry name" value="Classic Zinc Finger"/>
    <property type="match status" value="1"/>
</dbReference>
<evidence type="ECO:0000256" key="2">
    <source>
        <dbReference type="SAM" id="MobiDB-lite"/>
    </source>
</evidence>
<evidence type="ECO:0000313" key="5">
    <source>
        <dbReference type="Proteomes" id="UP000799767"/>
    </source>
</evidence>
<keyword evidence="5" id="KW-1185">Reference proteome</keyword>